<keyword evidence="1" id="KW-1133">Transmembrane helix</keyword>
<evidence type="ECO:0000313" key="2">
    <source>
        <dbReference type="EMBL" id="MDN4613575.1"/>
    </source>
</evidence>
<name>A0ABT8K7Z1_9MICO</name>
<keyword evidence="1" id="KW-0812">Transmembrane</keyword>
<feature type="transmembrane region" description="Helical" evidence="1">
    <location>
        <begin position="248"/>
        <end position="270"/>
    </location>
</feature>
<keyword evidence="1" id="KW-0472">Membrane</keyword>
<feature type="transmembrane region" description="Helical" evidence="1">
    <location>
        <begin position="21"/>
        <end position="44"/>
    </location>
</feature>
<sequence length="562" mass="59083">MTGSVATRTSRVIARITGSSAITVWTWIVSLPFALTVMSGVQYIHGSPAEVLAVPLVQHLAIGVLLLAGRGLLALTPSRLRAVTVLAVYVAIGVLRPLLFLACGEVLGVRVDAGDLAGRIGINIVAVLAAFGLTALSVDLVREHLGVYRRLRAAQRASSRDAAEAEEKLLRLRRSAVDGVLEEIEHAAAIARQPIRPREAAQLLRGLANDVVRPASHRLYGEDESAEREDGAEPTVRRRDWFREVAEGIQAAPPVLVSALFALIVLPFGAMDYGPLPTLCAVAVAGTVAVAGNAAVARAVEHVRPAMRPVTMLVGYILVGGLLALTTGLIIDALGSFPAIVWFEVLTYPVMALSVALMTSLSARLRVDQSRLEQAVQASVREAARIRADYDHQRTALARLLHSGVQAELIAAALALGADGRDDASGELRAVVDRIRCELLTPAEEPPAADRLRALLDSWGSAIPLTFTIADGVIDRLEVPARCDAVVDAISEGLANAVRHGDGTPVTLDVRSADDAGVAVVVTSGGALAASDPGIGLLQLAERGTVELREVAGRVSLAVAIP</sequence>
<keyword evidence="3" id="KW-1185">Reference proteome</keyword>
<dbReference type="InterPro" id="IPR036890">
    <property type="entry name" value="HATPase_C_sf"/>
</dbReference>
<feature type="transmembrane region" description="Helical" evidence="1">
    <location>
        <begin position="276"/>
        <end position="297"/>
    </location>
</feature>
<feature type="transmembrane region" description="Helical" evidence="1">
    <location>
        <begin position="337"/>
        <end position="361"/>
    </location>
</feature>
<evidence type="ECO:0000256" key="1">
    <source>
        <dbReference type="SAM" id="Phobius"/>
    </source>
</evidence>
<reference evidence="2" key="1">
    <citation type="submission" date="2023-06" db="EMBL/GenBank/DDBJ databases">
        <title>MT1 and MT2 Draft Genomes of Novel Species.</title>
        <authorList>
            <person name="Venkateswaran K."/>
        </authorList>
    </citation>
    <scope>NUCLEOTIDE SEQUENCE</scope>
    <source>
        <strain evidence="2">F6_8S_P_1B</strain>
    </source>
</reference>
<dbReference type="Proteomes" id="UP001174208">
    <property type="component" value="Unassembled WGS sequence"/>
</dbReference>
<feature type="transmembrane region" description="Helical" evidence="1">
    <location>
        <begin position="82"/>
        <end position="100"/>
    </location>
</feature>
<evidence type="ECO:0008006" key="4">
    <source>
        <dbReference type="Google" id="ProtNLM"/>
    </source>
</evidence>
<dbReference type="EMBL" id="JAROCF010000001">
    <property type="protein sequence ID" value="MDN4613575.1"/>
    <property type="molecule type" value="Genomic_DNA"/>
</dbReference>
<dbReference type="RefSeq" id="WP_301211801.1">
    <property type="nucleotide sequence ID" value="NZ_JAROCF010000001.1"/>
</dbReference>
<proteinExistence type="predicted"/>
<evidence type="ECO:0000313" key="3">
    <source>
        <dbReference type="Proteomes" id="UP001174208"/>
    </source>
</evidence>
<comment type="caution">
    <text evidence="2">The sequence shown here is derived from an EMBL/GenBank/DDBJ whole genome shotgun (WGS) entry which is preliminary data.</text>
</comment>
<feature type="transmembrane region" description="Helical" evidence="1">
    <location>
        <begin position="309"/>
        <end position="331"/>
    </location>
</feature>
<feature type="transmembrane region" description="Helical" evidence="1">
    <location>
        <begin position="56"/>
        <end position="75"/>
    </location>
</feature>
<dbReference type="Gene3D" id="3.30.565.10">
    <property type="entry name" value="Histidine kinase-like ATPase, C-terminal domain"/>
    <property type="match status" value="1"/>
</dbReference>
<gene>
    <name evidence="2" type="ORF">P5G50_03830</name>
</gene>
<organism evidence="2 3">
    <name type="scientific">Leifsonia williamsii</name>
    <dbReference type="NCBI Taxonomy" id="3035919"/>
    <lineage>
        <taxon>Bacteria</taxon>
        <taxon>Bacillati</taxon>
        <taxon>Actinomycetota</taxon>
        <taxon>Actinomycetes</taxon>
        <taxon>Micrococcales</taxon>
        <taxon>Microbacteriaceae</taxon>
        <taxon>Leifsonia</taxon>
    </lineage>
</organism>
<accession>A0ABT8K7Z1</accession>
<feature type="transmembrane region" description="Helical" evidence="1">
    <location>
        <begin position="120"/>
        <end position="141"/>
    </location>
</feature>
<protein>
    <recommendedName>
        <fullName evidence="4">Signal transduction histidine kinase</fullName>
    </recommendedName>
</protein>